<accession>A0AAD6SFV2</accession>
<reference evidence="2" key="1">
    <citation type="submission" date="2023-03" db="EMBL/GenBank/DDBJ databases">
        <title>Massive genome expansion in bonnet fungi (Mycena s.s.) driven by repeated elements and novel gene families across ecological guilds.</title>
        <authorList>
            <consortium name="Lawrence Berkeley National Laboratory"/>
            <person name="Harder C.B."/>
            <person name="Miyauchi S."/>
            <person name="Viragh M."/>
            <person name="Kuo A."/>
            <person name="Thoen E."/>
            <person name="Andreopoulos B."/>
            <person name="Lu D."/>
            <person name="Skrede I."/>
            <person name="Drula E."/>
            <person name="Henrissat B."/>
            <person name="Morin E."/>
            <person name="Kohler A."/>
            <person name="Barry K."/>
            <person name="LaButti K."/>
            <person name="Morin E."/>
            <person name="Salamov A."/>
            <person name="Lipzen A."/>
            <person name="Mereny Z."/>
            <person name="Hegedus B."/>
            <person name="Baldrian P."/>
            <person name="Stursova M."/>
            <person name="Weitz H."/>
            <person name="Taylor A."/>
            <person name="Grigoriev I.V."/>
            <person name="Nagy L.G."/>
            <person name="Martin F."/>
            <person name="Kauserud H."/>
        </authorList>
    </citation>
    <scope>NUCLEOTIDE SEQUENCE</scope>
    <source>
        <strain evidence="2">CBHHK200</strain>
    </source>
</reference>
<protein>
    <submittedName>
        <fullName evidence="2">Uncharacterized protein</fullName>
    </submittedName>
</protein>
<comment type="caution">
    <text evidence="2">The sequence shown here is derived from an EMBL/GenBank/DDBJ whole genome shotgun (WGS) entry which is preliminary data.</text>
</comment>
<dbReference type="EMBL" id="JARJCM010000145">
    <property type="protein sequence ID" value="KAJ7026021.1"/>
    <property type="molecule type" value="Genomic_DNA"/>
</dbReference>
<evidence type="ECO:0000313" key="2">
    <source>
        <dbReference type="EMBL" id="KAJ7026021.1"/>
    </source>
</evidence>
<feature type="region of interest" description="Disordered" evidence="1">
    <location>
        <begin position="1"/>
        <end position="43"/>
    </location>
</feature>
<feature type="compositionally biased region" description="Low complexity" evidence="1">
    <location>
        <begin position="21"/>
        <end position="38"/>
    </location>
</feature>
<evidence type="ECO:0000313" key="3">
    <source>
        <dbReference type="Proteomes" id="UP001218188"/>
    </source>
</evidence>
<gene>
    <name evidence="2" type="ORF">C8F04DRAFT_1268617</name>
</gene>
<keyword evidence="3" id="KW-1185">Reference proteome</keyword>
<evidence type="ECO:0000256" key="1">
    <source>
        <dbReference type="SAM" id="MobiDB-lite"/>
    </source>
</evidence>
<dbReference type="AlphaFoldDB" id="A0AAD6SFV2"/>
<organism evidence="2 3">
    <name type="scientific">Mycena alexandri</name>
    <dbReference type="NCBI Taxonomy" id="1745969"/>
    <lineage>
        <taxon>Eukaryota</taxon>
        <taxon>Fungi</taxon>
        <taxon>Dikarya</taxon>
        <taxon>Basidiomycota</taxon>
        <taxon>Agaricomycotina</taxon>
        <taxon>Agaricomycetes</taxon>
        <taxon>Agaricomycetidae</taxon>
        <taxon>Agaricales</taxon>
        <taxon>Marasmiineae</taxon>
        <taxon>Mycenaceae</taxon>
        <taxon>Mycena</taxon>
    </lineage>
</organism>
<name>A0AAD6SFV2_9AGAR</name>
<proteinExistence type="predicted"/>
<dbReference type="Proteomes" id="UP001218188">
    <property type="component" value="Unassembled WGS sequence"/>
</dbReference>
<sequence length="155" mass="16150">MDTPTGPDSKKARWSPTTALAANPSPSNSNNASPSPSAYANYGYGPNATAAQAQYTQKQQLYATPQLSINTHALANSAQQGGQISPNTLAAFQAQVQAQQQQQQQAASGQSPVVGQAQAGSLYAQFSPYGMWGGVIRTAVPLGEYVGSQSGWFVL</sequence>